<feature type="domain" description="4Fe-4S ferredoxin-type" evidence="7">
    <location>
        <begin position="199"/>
        <end position="228"/>
    </location>
</feature>
<keyword evidence="3" id="KW-0479">Metal-binding</keyword>
<dbReference type="Gene3D" id="3.30.70.20">
    <property type="match status" value="1"/>
</dbReference>
<dbReference type="InterPro" id="IPR005117">
    <property type="entry name" value="NiRdtase/SiRdtase_haem-b_fer"/>
</dbReference>
<dbReference type="InterPro" id="IPR045854">
    <property type="entry name" value="NO2/SO3_Rdtase_4Fe4S_sf"/>
</dbReference>
<evidence type="ECO:0000256" key="6">
    <source>
        <dbReference type="ARBA" id="ARBA00023014"/>
    </source>
</evidence>
<dbReference type="InterPro" id="IPR006067">
    <property type="entry name" value="NO2/SO3_Rdtase_4Fe4S_dom"/>
</dbReference>
<dbReference type="SUPFAM" id="SSF56014">
    <property type="entry name" value="Nitrite and sulphite reductase 4Fe-4S domain-like"/>
    <property type="match status" value="1"/>
</dbReference>
<keyword evidence="1" id="KW-0004">4Fe-4S</keyword>
<evidence type="ECO:0000313" key="8">
    <source>
        <dbReference type="EMBL" id="MBC5694477.1"/>
    </source>
</evidence>
<dbReference type="PANTHER" id="PTHR32439">
    <property type="entry name" value="FERREDOXIN--NITRITE REDUCTASE, CHLOROPLASTIC"/>
    <property type="match status" value="1"/>
</dbReference>
<evidence type="ECO:0000256" key="5">
    <source>
        <dbReference type="ARBA" id="ARBA00023004"/>
    </source>
</evidence>
<sequence length="298" mass="32984">MSMNGTLPTPEDIKRVKGLGFLHDKTTADCFNARVITRNGRLQPDEIRAIVDAAEKFGSGEIAMTTRLTIEVQRIPFANIEPFCAFLAEHGLETGGTGPKVRPVVACKGTTCQYGLIDTVAFSRTIHERFYKGWHDVRLPHKFKIAVGGCPNNCVKPDLNDLGVIGQRVPSHDLSKCRGCKVCQIEKACPIGASRLGESRLDWNEEMCNHCGRCVGKCPFGVVGEEKRGYAVYIGGRWGKRTAQGRMLAHVFTSEEEVLEVIERALTLFRDEGNAGERFSDTVSRLGFENVQNRLLGR</sequence>
<evidence type="ECO:0000256" key="4">
    <source>
        <dbReference type="ARBA" id="ARBA00023002"/>
    </source>
</evidence>
<dbReference type="PROSITE" id="PS51379">
    <property type="entry name" value="4FE4S_FER_2"/>
    <property type="match status" value="2"/>
</dbReference>
<dbReference type="Pfam" id="PF00037">
    <property type="entry name" value="Fer4"/>
    <property type="match status" value="1"/>
</dbReference>
<evidence type="ECO:0000313" key="9">
    <source>
        <dbReference type="Proteomes" id="UP000641741"/>
    </source>
</evidence>
<dbReference type="SUPFAM" id="SSF54862">
    <property type="entry name" value="4Fe-4S ferredoxins"/>
    <property type="match status" value="1"/>
</dbReference>
<proteinExistence type="predicted"/>
<accession>A0ABR7GJK2</accession>
<keyword evidence="4" id="KW-0560">Oxidoreductase</keyword>
<gene>
    <name evidence="8" type="ORF">H8S02_00700</name>
</gene>
<keyword evidence="6" id="KW-0411">Iron-sulfur</keyword>
<name>A0ABR7GJK2_9FIRM</name>
<dbReference type="Pfam" id="PF01077">
    <property type="entry name" value="NIR_SIR"/>
    <property type="match status" value="1"/>
</dbReference>
<dbReference type="Pfam" id="PF03460">
    <property type="entry name" value="NIR_SIR_ferr"/>
    <property type="match status" value="1"/>
</dbReference>
<dbReference type="SUPFAM" id="SSF55124">
    <property type="entry name" value="Nitrite/Sulfite reductase N-terminal domain-like"/>
    <property type="match status" value="1"/>
</dbReference>
<dbReference type="EMBL" id="JACOPK010000001">
    <property type="protein sequence ID" value="MBC5694477.1"/>
    <property type="molecule type" value="Genomic_DNA"/>
</dbReference>
<keyword evidence="9" id="KW-1185">Reference proteome</keyword>
<dbReference type="Gene3D" id="3.30.413.10">
    <property type="entry name" value="Sulfite Reductase Hemoprotein, domain 1"/>
    <property type="match status" value="1"/>
</dbReference>
<dbReference type="PROSITE" id="PS00198">
    <property type="entry name" value="4FE4S_FER_1"/>
    <property type="match status" value="1"/>
</dbReference>
<evidence type="ECO:0000256" key="2">
    <source>
        <dbReference type="ARBA" id="ARBA00022617"/>
    </source>
</evidence>
<dbReference type="InterPro" id="IPR017900">
    <property type="entry name" value="4Fe4S_Fe_S_CS"/>
</dbReference>
<dbReference type="RefSeq" id="WP_186968787.1">
    <property type="nucleotide sequence ID" value="NZ_JACOPK010000001.1"/>
</dbReference>
<evidence type="ECO:0000256" key="3">
    <source>
        <dbReference type="ARBA" id="ARBA00022723"/>
    </source>
</evidence>
<protein>
    <submittedName>
        <fullName evidence="8">4Fe-4S binding protein</fullName>
    </submittedName>
</protein>
<keyword evidence="5" id="KW-0408">Iron</keyword>
<dbReference type="Proteomes" id="UP000641741">
    <property type="component" value="Unassembled WGS sequence"/>
</dbReference>
<feature type="domain" description="4Fe-4S ferredoxin-type" evidence="7">
    <location>
        <begin position="168"/>
        <end position="198"/>
    </location>
</feature>
<dbReference type="InterPro" id="IPR017896">
    <property type="entry name" value="4Fe4S_Fe-S-bd"/>
</dbReference>
<reference evidence="8 9" key="1">
    <citation type="submission" date="2020-08" db="EMBL/GenBank/DDBJ databases">
        <title>Genome public.</title>
        <authorList>
            <person name="Liu C."/>
            <person name="Sun Q."/>
        </authorList>
    </citation>
    <scope>NUCLEOTIDE SEQUENCE [LARGE SCALE GENOMIC DNA]</scope>
    <source>
        <strain evidence="8 9">M2</strain>
    </source>
</reference>
<evidence type="ECO:0000259" key="7">
    <source>
        <dbReference type="PROSITE" id="PS51379"/>
    </source>
</evidence>
<comment type="caution">
    <text evidence="8">The sequence shown here is derived from an EMBL/GenBank/DDBJ whole genome shotgun (WGS) entry which is preliminary data.</text>
</comment>
<dbReference type="InterPro" id="IPR036136">
    <property type="entry name" value="Nit/Sulf_reduc_fer-like_dom_sf"/>
</dbReference>
<dbReference type="PANTHER" id="PTHR32439:SF9">
    <property type="entry name" value="BLR3264 PROTEIN"/>
    <property type="match status" value="1"/>
</dbReference>
<evidence type="ECO:0000256" key="1">
    <source>
        <dbReference type="ARBA" id="ARBA00022485"/>
    </source>
</evidence>
<organism evidence="8 9">
    <name type="scientific">Agathobaculum hominis</name>
    <dbReference type="NCBI Taxonomy" id="2763014"/>
    <lineage>
        <taxon>Bacteria</taxon>
        <taxon>Bacillati</taxon>
        <taxon>Bacillota</taxon>
        <taxon>Clostridia</taxon>
        <taxon>Eubacteriales</taxon>
        <taxon>Butyricicoccaceae</taxon>
        <taxon>Agathobaculum</taxon>
    </lineage>
</organism>
<dbReference type="InterPro" id="IPR051329">
    <property type="entry name" value="NIR_SIR_4Fe-4S"/>
</dbReference>
<keyword evidence="2" id="KW-0349">Heme</keyword>